<dbReference type="KEGG" id="ptrr:6340277"/>
<evidence type="ECO:0000256" key="1">
    <source>
        <dbReference type="SAM" id="MobiDB-lite"/>
    </source>
</evidence>
<sequence>MVNKWTPELDSILVRCVFEECNVSFSKGLCAKIAERVTAAGMECTPKAIENRLYSWKRKATSSGSGINSSASTPVKKPAAAPATSKAAASRTKGKGKKVNDGDSPEGLVDDEEAMRQARDVTSSAPTSAAAAKKGKAKAVAKPKPKGKRAAKREPEYEDESSSADEEATVHVSKKVKKEEDVFDEDHFPQYEIEDDDGEFDSE</sequence>
<dbReference type="Proteomes" id="UP000245464">
    <property type="component" value="Chromosome 1"/>
</dbReference>
<dbReference type="EMBL" id="NQIK02000001">
    <property type="protein sequence ID" value="KAF7576729.1"/>
    <property type="molecule type" value="Genomic_DNA"/>
</dbReference>
<dbReference type="OMA" id="KREPEYE"/>
<protein>
    <submittedName>
        <fullName evidence="2">Tymo-45kd-70kd multi-domain protein</fullName>
    </submittedName>
</protein>
<dbReference type="RefSeq" id="XP_001930975.1">
    <property type="nucleotide sequence ID" value="XM_001930940.1"/>
</dbReference>
<feature type="compositionally biased region" description="Acidic residues" evidence="1">
    <location>
        <begin position="156"/>
        <end position="167"/>
    </location>
</feature>
<feature type="compositionally biased region" description="Low complexity" evidence="1">
    <location>
        <begin position="61"/>
        <end position="91"/>
    </location>
</feature>
<dbReference type="GeneID" id="6340277"/>
<dbReference type="AlphaFoldDB" id="A0A2W1DKH7"/>
<accession>A0A2W1DKH7</accession>
<feature type="region of interest" description="Disordered" evidence="1">
    <location>
        <begin position="60"/>
        <end position="203"/>
    </location>
</feature>
<feature type="compositionally biased region" description="Basic residues" evidence="1">
    <location>
        <begin position="133"/>
        <end position="151"/>
    </location>
</feature>
<name>A0A2W1DKH7_9PLEO</name>
<evidence type="ECO:0000313" key="3">
    <source>
        <dbReference type="Proteomes" id="UP000245464"/>
    </source>
</evidence>
<gene>
    <name evidence="2" type="ORF">PtrM4_009690</name>
</gene>
<feature type="compositionally biased region" description="Basic and acidic residues" evidence="1">
    <location>
        <begin position="177"/>
        <end position="189"/>
    </location>
</feature>
<comment type="caution">
    <text evidence="2">The sequence shown here is derived from an EMBL/GenBank/DDBJ whole genome shotgun (WGS) entry which is preliminary data.</text>
</comment>
<evidence type="ECO:0000313" key="2">
    <source>
        <dbReference type="EMBL" id="KAF7576729.1"/>
    </source>
</evidence>
<reference evidence="2 3" key="1">
    <citation type="journal article" date="2018" name="BMC Genomics">
        <title>Comparative genomics of the wheat fungal pathogen Pyrenophora tritici-repentis reveals chromosomal variations and genome plasticity.</title>
        <authorList>
            <person name="Moolhuijzen P."/>
            <person name="See P.T."/>
            <person name="Hane J.K."/>
            <person name="Shi G."/>
            <person name="Liu Z."/>
            <person name="Oliver R.P."/>
            <person name="Moffat C.S."/>
        </authorList>
    </citation>
    <scope>NUCLEOTIDE SEQUENCE [LARGE SCALE GENOMIC DNA]</scope>
    <source>
        <strain evidence="2">M4</strain>
    </source>
</reference>
<feature type="compositionally biased region" description="Acidic residues" evidence="1">
    <location>
        <begin position="192"/>
        <end position="203"/>
    </location>
</feature>
<proteinExistence type="predicted"/>
<organism evidence="2 3">
    <name type="scientific">Pyrenophora tritici-repentis</name>
    <dbReference type="NCBI Taxonomy" id="45151"/>
    <lineage>
        <taxon>Eukaryota</taxon>
        <taxon>Fungi</taxon>
        <taxon>Dikarya</taxon>
        <taxon>Ascomycota</taxon>
        <taxon>Pezizomycotina</taxon>
        <taxon>Dothideomycetes</taxon>
        <taxon>Pleosporomycetidae</taxon>
        <taxon>Pleosporales</taxon>
        <taxon>Pleosporineae</taxon>
        <taxon>Pleosporaceae</taxon>
        <taxon>Pyrenophora</taxon>
    </lineage>
</organism>